<evidence type="ECO:0000313" key="4">
    <source>
        <dbReference type="Proteomes" id="UP000265341"/>
    </source>
</evidence>
<dbReference type="PANTHER" id="PTHR36504:SF1">
    <property type="entry name" value="LIPOPOLYSACCHARIDE EXPORT SYSTEM PROTEIN LPTA"/>
    <property type="match status" value="1"/>
</dbReference>
<feature type="compositionally biased region" description="Basic and acidic residues" evidence="2">
    <location>
        <begin position="121"/>
        <end position="130"/>
    </location>
</feature>
<name>A0A399EGU3_9DEIN</name>
<dbReference type="AlphaFoldDB" id="A0A399EGU3"/>
<dbReference type="EMBL" id="QWLA01000067">
    <property type="protein sequence ID" value="RIH83894.1"/>
    <property type="molecule type" value="Genomic_DNA"/>
</dbReference>
<dbReference type="GO" id="GO:0017089">
    <property type="term" value="F:glycolipid transfer activity"/>
    <property type="evidence" value="ECO:0007669"/>
    <property type="project" value="TreeGrafter"/>
</dbReference>
<sequence length="293" mass="31696">MLWLALIGVALAANEVRIITIESADPNATRSGDLRYGPWLYQSSQPGGIKGTVKDLVITSSKATLSAPQGKTMKDAEGERTATFEGSIVVKRDRMTAKGPKLVYQESTGLGTLSGPAQMRQEPKDDKGDPVEVTAGKMTFDVDTDVSTSEGNVLLKNGNQEGQSDTVYYEEKRGLAIFNDKEQVVLVRKRSGADGNLIIRAKEVRSLTNDKRLIATGGVTLVDGNITTTGDSLVYDDKTGIAIVAGKPARSENPKENFRLSIGVIQHDVNKHRAVQYTKPFTLPVNDFQKAAK</sequence>
<accession>A0A399EGU3</accession>
<protein>
    <submittedName>
        <fullName evidence="3">LPS-assembly protein LptD</fullName>
    </submittedName>
</protein>
<dbReference type="GO" id="GO:0009279">
    <property type="term" value="C:cell outer membrane"/>
    <property type="evidence" value="ECO:0007669"/>
    <property type="project" value="TreeGrafter"/>
</dbReference>
<comment type="caution">
    <text evidence="3">The sequence shown here is derived from an EMBL/GenBank/DDBJ whole genome shotgun (WGS) entry which is preliminary data.</text>
</comment>
<dbReference type="Gene3D" id="2.60.450.10">
    <property type="entry name" value="Lipopolysaccharide (LPS) transport protein A like domain"/>
    <property type="match status" value="1"/>
</dbReference>
<evidence type="ECO:0000313" key="3">
    <source>
        <dbReference type="EMBL" id="RIH83894.1"/>
    </source>
</evidence>
<dbReference type="GO" id="GO:0015920">
    <property type="term" value="P:lipopolysaccharide transport"/>
    <property type="evidence" value="ECO:0007669"/>
    <property type="project" value="TreeGrafter"/>
</dbReference>
<gene>
    <name evidence="3" type="primary">lptD_4</name>
    <name evidence="3" type="ORF">Mrose_02853</name>
</gene>
<dbReference type="OrthoDB" id="24654at2"/>
<dbReference type="Proteomes" id="UP000265341">
    <property type="component" value="Unassembled WGS sequence"/>
</dbReference>
<keyword evidence="1" id="KW-0732">Signal</keyword>
<proteinExistence type="predicted"/>
<reference evidence="3 4" key="1">
    <citation type="submission" date="2018-08" db="EMBL/GenBank/DDBJ databases">
        <title>Meiothermus roseus NBRC 110900 genome sequencing project.</title>
        <authorList>
            <person name="Da Costa M.S."/>
            <person name="Albuquerque L."/>
            <person name="Raposo P."/>
            <person name="Froufe H.J.C."/>
            <person name="Barroso C.S."/>
            <person name="Egas C."/>
        </authorList>
    </citation>
    <scope>NUCLEOTIDE SEQUENCE [LARGE SCALE GENOMIC DNA]</scope>
    <source>
        <strain evidence="3 4">NBRC 110900</strain>
    </source>
</reference>
<organism evidence="3 4">
    <name type="scientific">Calidithermus roseus</name>
    <dbReference type="NCBI Taxonomy" id="1644118"/>
    <lineage>
        <taxon>Bacteria</taxon>
        <taxon>Thermotogati</taxon>
        <taxon>Deinococcota</taxon>
        <taxon>Deinococci</taxon>
        <taxon>Thermales</taxon>
        <taxon>Thermaceae</taxon>
        <taxon>Calidithermus</taxon>
    </lineage>
</organism>
<keyword evidence="4" id="KW-1185">Reference proteome</keyword>
<evidence type="ECO:0000256" key="2">
    <source>
        <dbReference type="SAM" id="MobiDB-lite"/>
    </source>
</evidence>
<dbReference type="GO" id="GO:0030288">
    <property type="term" value="C:outer membrane-bounded periplasmic space"/>
    <property type="evidence" value="ECO:0007669"/>
    <property type="project" value="TreeGrafter"/>
</dbReference>
<feature type="region of interest" description="Disordered" evidence="2">
    <location>
        <begin position="107"/>
        <end position="130"/>
    </location>
</feature>
<evidence type="ECO:0000256" key="1">
    <source>
        <dbReference type="ARBA" id="ARBA00022729"/>
    </source>
</evidence>
<dbReference type="InterPro" id="IPR052037">
    <property type="entry name" value="LPS_export_LptA"/>
</dbReference>
<dbReference type="PANTHER" id="PTHR36504">
    <property type="entry name" value="LIPOPOLYSACCHARIDE EXPORT SYSTEM PROTEIN LPTA"/>
    <property type="match status" value="1"/>
</dbReference>